<accession>A0A2N3VCI3</accession>
<evidence type="ECO:0000313" key="2">
    <source>
        <dbReference type="EMBL" id="PKV79344.1"/>
    </source>
</evidence>
<comment type="caution">
    <text evidence="2">The sequence shown here is derived from an EMBL/GenBank/DDBJ whole genome shotgun (WGS) entry which is preliminary data.</text>
</comment>
<reference evidence="2 3" key="1">
    <citation type="submission" date="2017-12" db="EMBL/GenBank/DDBJ databases">
        <title>Sequencing the genomes of 1000 Actinobacteria strains.</title>
        <authorList>
            <person name="Klenk H.-P."/>
        </authorList>
    </citation>
    <scope>NUCLEOTIDE SEQUENCE [LARGE SCALE GENOMIC DNA]</scope>
    <source>
        <strain evidence="2 3">DSM 44489</strain>
    </source>
</reference>
<protein>
    <submittedName>
        <fullName evidence="2">Uncharacterized protein</fullName>
    </submittedName>
</protein>
<feature type="region of interest" description="Disordered" evidence="1">
    <location>
        <begin position="29"/>
        <end position="68"/>
    </location>
</feature>
<sequence>MTQETNHPGDALKFRRSLTDFVRTLEGMREAGWLTTAPATPTDDATASRDQRLPHARNAFHPTNEETK</sequence>
<name>A0A2N3VCI3_9NOCA</name>
<organism evidence="2 3">
    <name type="scientific">Nocardia fluminea</name>
    <dbReference type="NCBI Taxonomy" id="134984"/>
    <lineage>
        <taxon>Bacteria</taxon>
        <taxon>Bacillati</taxon>
        <taxon>Actinomycetota</taxon>
        <taxon>Actinomycetes</taxon>
        <taxon>Mycobacteriales</taxon>
        <taxon>Nocardiaceae</taxon>
        <taxon>Nocardia</taxon>
    </lineage>
</organism>
<dbReference type="Proteomes" id="UP000233766">
    <property type="component" value="Unassembled WGS sequence"/>
</dbReference>
<feature type="compositionally biased region" description="Low complexity" evidence="1">
    <location>
        <begin position="35"/>
        <end position="45"/>
    </location>
</feature>
<evidence type="ECO:0000313" key="3">
    <source>
        <dbReference type="Proteomes" id="UP000233766"/>
    </source>
</evidence>
<keyword evidence="3" id="KW-1185">Reference proteome</keyword>
<proteinExistence type="predicted"/>
<dbReference type="EMBL" id="PJMW01000002">
    <property type="protein sequence ID" value="PKV79344.1"/>
    <property type="molecule type" value="Genomic_DNA"/>
</dbReference>
<dbReference type="AlphaFoldDB" id="A0A2N3VCI3"/>
<gene>
    <name evidence="2" type="ORF">ATK86_3736</name>
</gene>
<evidence type="ECO:0000256" key="1">
    <source>
        <dbReference type="SAM" id="MobiDB-lite"/>
    </source>
</evidence>